<dbReference type="SUPFAM" id="SSF81665">
    <property type="entry name" value="Calcium ATPase, transmembrane domain M"/>
    <property type="match status" value="1"/>
</dbReference>
<dbReference type="AlphaFoldDB" id="A0A0G1XM51"/>
<evidence type="ECO:0000313" key="8">
    <source>
        <dbReference type="EMBL" id="KKU95415.1"/>
    </source>
</evidence>
<dbReference type="InterPro" id="IPR036412">
    <property type="entry name" value="HAD-like_sf"/>
</dbReference>
<dbReference type="InterPro" id="IPR023214">
    <property type="entry name" value="HAD_sf"/>
</dbReference>
<dbReference type="EMBL" id="LCPJ01000018">
    <property type="protein sequence ID" value="KKU95415.1"/>
    <property type="molecule type" value="Genomic_DNA"/>
</dbReference>
<dbReference type="GO" id="GO:0016887">
    <property type="term" value="F:ATP hydrolysis activity"/>
    <property type="evidence" value="ECO:0007669"/>
    <property type="project" value="InterPro"/>
</dbReference>
<dbReference type="InterPro" id="IPR006068">
    <property type="entry name" value="ATPase_P-typ_cation-transptr_C"/>
</dbReference>
<evidence type="ECO:0000256" key="1">
    <source>
        <dbReference type="ARBA" id="ARBA00004651"/>
    </source>
</evidence>
<dbReference type="Gene3D" id="3.40.50.1000">
    <property type="entry name" value="HAD superfamily/HAD-like"/>
    <property type="match status" value="1"/>
</dbReference>
<dbReference type="Proteomes" id="UP000034661">
    <property type="component" value="Unassembled WGS sequence"/>
</dbReference>
<dbReference type="InterPro" id="IPR001757">
    <property type="entry name" value="P_typ_ATPase"/>
</dbReference>
<dbReference type="PANTHER" id="PTHR43294:SF21">
    <property type="entry name" value="CATION TRANSPORTING ATPASE"/>
    <property type="match status" value="1"/>
</dbReference>
<evidence type="ECO:0000256" key="4">
    <source>
        <dbReference type="ARBA" id="ARBA00022989"/>
    </source>
</evidence>
<dbReference type="PANTHER" id="PTHR43294">
    <property type="entry name" value="SODIUM/POTASSIUM-TRANSPORTING ATPASE SUBUNIT ALPHA"/>
    <property type="match status" value="1"/>
</dbReference>
<dbReference type="PRINTS" id="PR00119">
    <property type="entry name" value="CATATPASE"/>
</dbReference>
<dbReference type="InterPro" id="IPR023299">
    <property type="entry name" value="ATPase_P-typ_cyto_dom_N"/>
</dbReference>
<feature type="domain" description="Cation-transporting P-type ATPase C-terminal" evidence="7">
    <location>
        <begin position="291"/>
        <end position="460"/>
    </location>
</feature>
<dbReference type="GO" id="GO:0005524">
    <property type="term" value="F:ATP binding"/>
    <property type="evidence" value="ECO:0007669"/>
    <property type="project" value="InterPro"/>
</dbReference>
<evidence type="ECO:0000256" key="2">
    <source>
        <dbReference type="ARBA" id="ARBA00022475"/>
    </source>
</evidence>
<dbReference type="NCBIfam" id="TIGR01494">
    <property type="entry name" value="ATPase_P-type"/>
    <property type="match status" value="1"/>
</dbReference>
<feature type="transmembrane region" description="Helical" evidence="6">
    <location>
        <begin position="338"/>
        <end position="362"/>
    </location>
</feature>
<dbReference type="GO" id="GO:0005886">
    <property type="term" value="C:plasma membrane"/>
    <property type="evidence" value="ECO:0007669"/>
    <property type="project" value="UniProtKB-SubCell"/>
</dbReference>
<evidence type="ECO:0000256" key="5">
    <source>
        <dbReference type="ARBA" id="ARBA00023136"/>
    </source>
</evidence>
<sequence>MRQEGKLVEEFGFDPTTKTMSVVWKEGATTTILTKGAPESILERSTRIAMGKEETTLSRQKKDQIFTAFESFAKLGLRVIALASKKITWNNQSREDAESNLTFIGFVGIADPAREEVGEAIRVARDAGIATIMITGDNELTALAIAKHIGLIERGEEVITGAQFAGMRDEEKKRHLATTRVFARTTPEQKLEIVRLLQQQGHVVAVTGDGVNDALALKQADVGVAMGITGTDVAKEAAEMIVTDDNYATIVEAVAEGRTIFDNMKSSVKYLIGCNVGEVVAILGGALLGWPFVLTPIQILYVNLATDGIPALALAVTPKHHAVMRRKPRTGKGLFTKFDLRWFAEVSLLTGVSTLLAFWLGWKTGNIGVARALAFTVVILAQQFIFWDIAAGDRQLLNPHVLKNPWLMLPFAIMGIQVLILFLPGLRAIFSLAPTTTQLLAVSALITSVMLITTAVRKRFLRHFYYQHS</sequence>
<proteinExistence type="predicted"/>
<keyword evidence="2" id="KW-1003">Cell membrane</keyword>
<comment type="subcellular location">
    <subcellularLocation>
        <location evidence="1">Cell membrane</location>
        <topology evidence="1">Multi-pass membrane protein</topology>
    </subcellularLocation>
</comment>
<feature type="transmembrane region" description="Helical" evidence="6">
    <location>
        <begin position="368"/>
        <end position="387"/>
    </location>
</feature>
<keyword evidence="4 6" id="KW-1133">Transmembrane helix</keyword>
<dbReference type="Gene3D" id="1.20.1110.10">
    <property type="entry name" value="Calcium-transporting ATPase, transmembrane domain"/>
    <property type="match status" value="1"/>
</dbReference>
<evidence type="ECO:0000259" key="7">
    <source>
        <dbReference type="Pfam" id="PF00689"/>
    </source>
</evidence>
<name>A0A0G1XM51_9BACT</name>
<dbReference type="InterPro" id="IPR050510">
    <property type="entry name" value="Cation_transp_ATPase_P-type"/>
</dbReference>
<dbReference type="SUPFAM" id="SSF56784">
    <property type="entry name" value="HAD-like"/>
    <property type="match status" value="1"/>
</dbReference>
<dbReference type="Gene3D" id="3.40.1110.10">
    <property type="entry name" value="Calcium-transporting ATPase, cytoplasmic domain N"/>
    <property type="match status" value="1"/>
</dbReference>
<gene>
    <name evidence="8" type="ORF">UY27_C0018G0002</name>
</gene>
<organism evidence="8 9">
    <name type="scientific">Candidatus Gottesmanbacteria bacterium GW2011_GWA1_48_13</name>
    <dbReference type="NCBI Taxonomy" id="1618439"/>
    <lineage>
        <taxon>Bacteria</taxon>
        <taxon>Candidatus Gottesmaniibacteriota</taxon>
    </lineage>
</organism>
<protein>
    <submittedName>
        <fullName evidence="8">ATPase, P-type (Transporting), HAD superfamily, subfamily IC</fullName>
    </submittedName>
</protein>
<keyword evidence="5 6" id="KW-0472">Membrane</keyword>
<feature type="transmembrane region" description="Helical" evidence="6">
    <location>
        <begin position="270"/>
        <end position="293"/>
    </location>
</feature>
<feature type="transmembrane region" description="Helical" evidence="6">
    <location>
        <begin position="436"/>
        <end position="456"/>
    </location>
</feature>
<evidence type="ECO:0000256" key="3">
    <source>
        <dbReference type="ARBA" id="ARBA00022692"/>
    </source>
</evidence>
<dbReference type="PRINTS" id="PR00120">
    <property type="entry name" value="HATPASE"/>
</dbReference>
<evidence type="ECO:0000256" key="6">
    <source>
        <dbReference type="SAM" id="Phobius"/>
    </source>
</evidence>
<feature type="transmembrane region" description="Helical" evidence="6">
    <location>
        <begin position="407"/>
        <end position="430"/>
    </location>
</feature>
<dbReference type="Pfam" id="PF00689">
    <property type="entry name" value="Cation_ATPase_C"/>
    <property type="match status" value="1"/>
</dbReference>
<comment type="caution">
    <text evidence="8">The sequence shown here is derived from an EMBL/GenBank/DDBJ whole genome shotgun (WGS) entry which is preliminary data.</text>
</comment>
<reference evidence="8 9" key="1">
    <citation type="journal article" date="2015" name="Nature">
        <title>rRNA introns, odd ribosomes, and small enigmatic genomes across a large radiation of phyla.</title>
        <authorList>
            <person name="Brown C.T."/>
            <person name="Hug L.A."/>
            <person name="Thomas B.C."/>
            <person name="Sharon I."/>
            <person name="Castelle C.J."/>
            <person name="Singh A."/>
            <person name="Wilkins M.J."/>
            <person name="Williams K.H."/>
            <person name="Banfield J.F."/>
        </authorList>
    </citation>
    <scope>NUCLEOTIDE SEQUENCE [LARGE SCALE GENOMIC DNA]</scope>
</reference>
<evidence type="ECO:0000313" key="9">
    <source>
        <dbReference type="Proteomes" id="UP000034661"/>
    </source>
</evidence>
<keyword evidence="3 6" id="KW-0812">Transmembrane</keyword>
<accession>A0A0G1XM51</accession>
<dbReference type="InterPro" id="IPR023298">
    <property type="entry name" value="ATPase_P-typ_TM_dom_sf"/>
</dbReference>
<dbReference type="Pfam" id="PF13246">
    <property type="entry name" value="Cation_ATPase"/>
    <property type="match status" value="1"/>
</dbReference>